<sequence length="233" mass="27545">MPSRNIIKTYIPNSFYHIYNRGVEKRVIFEDDQDHKVFLKYLKEYLSPPPDKTSLKKAFTLPLQGGSFKGVPRQPKNYYGEIELVAYCLMPNHFHLLLKQKSDSSMEGFMRSLATRYSMYFNKRYDRVGKLFQGHYKAVFINDDNYLLHLSRYIHLNPKEINSDLLNAYSSYAEYLGKRNTTWLKPSFILDYFNNSVTKDIKKFNSYNHFVENYSKDAPNSETFMGKLLIDNL</sequence>
<dbReference type="SMART" id="SM01321">
    <property type="entry name" value="Y1_Tnp"/>
    <property type="match status" value="1"/>
</dbReference>
<reference evidence="2 3" key="1">
    <citation type="journal article" date="2016" name="Nat. Commun.">
        <title>Thousands of microbial genomes shed light on interconnected biogeochemical processes in an aquifer system.</title>
        <authorList>
            <person name="Anantharaman K."/>
            <person name="Brown C.T."/>
            <person name="Hug L.A."/>
            <person name="Sharon I."/>
            <person name="Castelle C.J."/>
            <person name="Probst A.J."/>
            <person name="Thomas B.C."/>
            <person name="Singh A."/>
            <person name="Wilkins M.J."/>
            <person name="Karaoz U."/>
            <person name="Brodie E.L."/>
            <person name="Williams K.H."/>
            <person name="Hubbard S.S."/>
            <person name="Banfield J.F."/>
        </authorList>
    </citation>
    <scope>NUCLEOTIDE SEQUENCE [LARGE SCALE GENOMIC DNA]</scope>
</reference>
<dbReference type="Proteomes" id="UP000176198">
    <property type="component" value="Unassembled WGS sequence"/>
</dbReference>
<organism evidence="2 3">
    <name type="scientific">Candidatus Woesebacteria bacterium GWA1_41_8</name>
    <dbReference type="NCBI Taxonomy" id="1802471"/>
    <lineage>
        <taxon>Bacteria</taxon>
        <taxon>Candidatus Woeseibacteriota</taxon>
    </lineage>
</organism>
<name>A0A1F7WLZ5_9BACT</name>
<dbReference type="InterPro" id="IPR002686">
    <property type="entry name" value="Transposase_17"/>
</dbReference>
<dbReference type="PANTHER" id="PTHR34322">
    <property type="entry name" value="TRANSPOSASE, Y1_TNP DOMAIN-CONTAINING"/>
    <property type="match status" value="1"/>
</dbReference>
<dbReference type="PANTHER" id="PTHR34322:SF2">
    <property type="entry name" value="TRANSPOSASE IS200-LIKE DOMAIN-CONTAINING PROTEIN"/>
    <property type="match status" value="1"/>
</dbReference>
<dbReference type="Gene3D" id="3.30.70.1290">
    <property type="entry name" value="Transposase IS200-like"/>
    <property type="match status" value="1"/>
</dbReference>
<dbReference type="GO" id="GO:0004803">
    <property type="term" value="F:transposase activity"/>
    <property type="evidence" value="ECO:0007669"/>
    <property type="project" value="InterPro"/>
</dbReference>
<evidence type="ECO:0000313" key="3">
    <source>
        <dbReference type="Proteomes" id="UP000176198"/>
    </source>
</evidence>
<dbReference type="GO" id="GO:0006313">
    <property type="term" value="P:DNA transposition"/>
    <property type="evidence" value="ECO:0007669"/>
    <property type="project" value="InterPro"/>
</dbReference>
<protein>
    <recommendedName>
        <fullName evidence="1">Transposase IS200-like domain-containing protein</fullName>
    </recommendedName>
</protein>
<gene>
    <name evidence="2" type="ORF">A2115_03620</name>
</gene>
<dbReference type="SUPFAM" id="SSF143422">
    <property type="entry name" value="Transposase IS200-like"/>
    <property type="match status" value="1"/>
</dbReference>
<feature type="domain" description="Transposase IS200-like" evidence="1">
    <location>
        <begin position="11"/>
        <end position="157"/>
    </location>
</feature>
<dbReference type="AlphaFoldDB" id="A0A1F7WLZ5"/>
<accession>A0A1F7WLZ5</accession>
<comment type="caution">
    <text evidence="2">The sequence shown here is derived from an EMBL/GenBank/DDBJ whole genome shotgun (WGS) entry which is preliminary data.</text>
</comment>
<dbReference type="GO" id="GO:0003677">
    <property type="term" value="F:DNA binding"/>
    <property type="evidence" value="ECO:0007669"/>
    <property type="project" value="InterPro"/>
</dbReference>
<dbReference type="EMBL" id="MGFJ01000009">
    <property type="protein sequence ID" value="OGM03025.1"/>
    <property type="molecule type" value="Genomic_DNA"/>
</dbReference>
<proteinExistence type="predicted"/>
<evidence type="ECO:0000313" key="2">
    <source>
        <dbReference type="EMBL" id="OGM03025.1"/>
    </source>
</evidence>
<evidence type="ECO:0000259" key="1">
    <source>
        <dbReference type="SMART" id="SM01321"/>
    </source>
</evidence>
<dbReference type="InterPro" id="IPR036515">
    <property type="entry name" value="Transposase_17_sf"/>
</dbReference>
<dbReference type="Pfam" id="PF01797">
    <property type="entry name" value="Y1_Tnp"/>
    <property type="match status" value="1"/>
</dbReference>